<evidence type="ECO:0000256" key="1">
    <source>
        <dbReference type="SAM" id="Phobius"/>
    </source>
</evidence>
<dbReference type="EMBL" id="PKRZ01000001">
    <property type="protein sequence ID" value="PLW59164.1"/>
    <property type="molecule type" value="Genomic_DNA"/>
</dbReference>
<sequence length="100" mass="11492" precursor="true">MKKEIFLFILLLFSSSMLAIIKSSADTTRYDTKEEVGFTGVWEKPNSSKQETYESDEKLNNNFHIYLPKTGELGHSSVILSCVGFIISTYIAVYSKRIWR</sequence>
<keyword evidence="1" id="KW-0812">Transmembrane</keyword>
<dbReference type="AlphaFoldDB" id="A0A2N5WAB3"/>
<evidence type="ECO:0008006" key="5">
    <source>
        <dbReference type="Google" id="ProtNLM"/>
    </source>
</evidence>
<organism evidence="3 4">
    <name type="scientific">Lactococcus lactis subsp. lactis</name>
    <name type="common">Streptococcus lactis</name>
    <dbReference type="NCBI Taxonomy" id="1360"/>
    <lineage>
        <taxon>Bacteria</taxon>
        <taxon>Bacillati</taxon>
        <taxon>Bacillota</taxon>
        <taxon>Bacilli</taxon>
        <taxon>Lactobacillales</taxon>
        <taxon>Streptococcaceae</taxon>
        <taxon>Lactococcus</taxon>
    </lineage>
</organism>
<evidence type="ECO:0000313" key="3">
    <source>
        <dbReference type="EMBL" id="PLW59164.1"/>
    </source>
</evidence>
<evidence type="ECO:0000313" key="4">
    <source>
        <dbReference type="Proteomes" id="UP000234865"/>
    </source>
</evidence>
<reference evidence="4" key="1">
    <citation type="submission" date="2016-08" db="EMBL/GenBank/DDBJ databases">
        <title>Comparative genomics of Lactococcus lactis strain WFLU12 isolated from the gastrointestinal tract of wild olive flounder (Paralichythys olivaceus).</title>
        <authorList>
            <person name="Nguyen T.L."/>
            <person name="Kim D.-H."/>
        </authorList>
    </citation>
    <scope>NUCLEOTIDE SEQUENCE [LARGE SCALE GENOMIC DNA]</scope>
    <source>
        <strain evidence="4">WFLU12</strain>
    </source>
</reference>
<accession>A0A2N5WAB3</accession>
<keyword evidence="1" id="KW-1133">Transmembrane helix</keyword>
<feature type="transmembrane region" description="Helical" evidence="1">
    <location>
        <begin position="73"/>
        <end position="94"/>
    </location>
</feature>
<name>A0A2N5WAB3_LACLL</name>
<gene>
    <name evidence="3" type="ORF">CYU10_000002</name>
</gene>
<evidence type="ECO:0000256" key="2">
    <source>
        <dbReference type="SAM" id="SignalP"/>
    </source>
</evidence>
<keyword evidence="2" id="KW-0732">Signal</keyword>
<feature type="chain" id="PRO_5039451961" description="Cell surface protein" evidence="2">
    <location>
        <begin position="20"/>
        <end position="100"/>
    </location>
</feature>
<proteinExistence type="predicted"/>
<comment type="caution">
    <text evidence="3">The sequence shown here is derived from an EMBL/GenBank/DDBJ whole genome shotgun (WGS) entry which is preliminary data.</text>
</comment>
<dbReference type="Proteomes" id="UP000234865">
    <property type="component" value="Unassembled WGS sequence"/>
</dbReference>
<keyword evidence="1" id="KW-0472">Membrane</keyword>
<protein>
    <recommendedName>
        <fullName evidence="5">Cell surface protein</fullName>
    </recommendedName>
</protein>
<feature type="signal peptide" evidence="2">
    <location>
        <begin position="1"/>
        <end position="19"/>
    </location>
</feature>